<sequence length="294" mass="33521">MGVSCQFYYGISLCGPETGLSVTCGVNDYPSSGLISWFHWAASSLPAEESPKSSMFPLLFGAGLVVLNLVTSARSQKTEPLSGSGDQTLFHGADRCDFAIMIPSGGTECFWQFARQTGYFYFSYEVQRTVGMSRDRHVAATAHTPQGFLIDTSQDVRGQINFPTQETGFYQLCLKNQQNRFGSVQVYLNFGVFYEDPEMDHKQNERKQLNDTLDAIEESTQKVQNNIFHMWRYYNFARMRKRADFFLLQSNYNYVNWWSTAQSLVIVLSGILQLYFLKRLFNVPLTTGTKKPRC</sequence>
<comment type="subcellular location">
    <subcellularLocation>
        <location evidence="1">Endoplasmic reticulum membrane</location>
        <topology evidence="1">Single-pass type I membrane protein</topology>
    </subcellularLocation>
    <subcellularLocation>
        <location evidence="8">Membrane</location>
        <topology evidence="8">Single-pass type I membrane protein</topology>
    </subcellularLocation>
</comment>
<dbReference type="Proteomes" id="UP000002281">
    <property type="component" value="Chromosome 3"/>
</dbReference>
<dbReference type="GO" id="GO:0006886">
    <property type="term" value="P:intracellular protein transport"/>
    <property type="evidence" value="ECO:0000318"/>
    <property type="project" value="GO_Central"/>
</dbReference>
<dbReference type="AlphaFoldDB" id="F6QGX3"/>
<name>F6QGX3_HORSE</name>
<proteinExistence type="inferred from homology"/>
<evidence type="ECO:0000313" key="13">
    <source>
        <dbReference type="Proteomes" id="UP000002281"/>
    </source>
</evidence>
<keyword evidence="4" id="KW-0732">Signal</keyword>
<reference evidence="12" key="2">
    <citation type="submission" date="2025-08" db="UniProtKB">
        <authorList>
            <consortium name="Ensembl"/>
        </authorList>
    </citation>
    <scope>IDENTIFICATION</scope>
    <source>
        <strain evidence="12">Thoroughbred</strain>
    </source>
</reference>
<evidence type="ECO:0000256" key="7">
    <source>
        <dbReference type="ARBA" id="ARBA00023136"/>
    </source>
</evidence>
<dbReference type="GO" id="GO:0006888">
    <property type="term" value="P:endoplasmic reticulum to Golgi vesicle-mediated transport"/>
    <property type="evidence" value="ECO:0000318"/>
    <property type="project" value="GO_Central"/>
</dbReference>
<evidence type="ECO:0000256" key="8">
    <source>
        <dbReference type="RuleBase" id="RU003827"/>
    </source>
</evidence>
<dbReference type="GO" id="GO:0030134">
    <property type="term" value="C:COPII-coated ER to Golgi transport vesicle"/>
    <property type="evidence" value="ECO:0000318"/>
    <property type="project" value="GO_Central"/>
</dbReference>
<reference evidence="12" key="3">
    <citation type="submission" date="2025-09" db="UniProtKB">
        <authorList>
            <consortium name="Ensembl"/>
        </authorList>
    </citation>
    <scope>IDENTIFICATION</scope>
    <source>
        <strain evidence="12">Thoroughbred</strain>
    </source>
</reference>
<evidence type="ECO:0000259" key="11">
    <source>
        <dbReference type="PROSITE" id="PS50866"/>
    </source>
</evidence>
<feature type="transmembrane region" description="Helical" evidence="10">
    <location>
        <begin position="257"/>
        <end position="277"/>
    </location>
</feature>
<evidence type="ECO:0000256" key="4">
    <source>
        <dbReference type="ARBA" id="ARBA00022729"/>
    </source>
</evidence>
<dbReference type="GO" id="GO:0007030">
    <property type="term" value="P:Golgi organization"/>
    <property type="evidence" value="ECO:0000318"/>
    <property type="project" value="GO_Central"/>
</dbReference>
<comment type="similarity">
    <text evidence="2 8">Belongs to the EMP24/GP25L family.</text>
</comment>
<dbReference type="PROSITE" id="PS50866">
    <property type="entry name" value="GOLD"/>
    <property type="match status" value="1"/>
</dbReference>
<keyword evidence="9" id="KW-0175">Coiled coil</keyword>
<evidence type="ECO:0000256" key="2">
    <source>
        <dbReference type="ARBA" id="ARBA00007104"/>
    </source>
</evidence>
<dbReference type="SMART" id="SM01190">
    <property type="entry name" value="EMP24_GP25L"/>
    <property type="match status" value="1"/>
</dbReference>
<keyword evidence="6 10" id="KW-1133">Transmembrane helix</keyword>
<dbReference type="InterPro" id="IPR015720">
    <property type="entry name" value="Emp24-like"/>
</dbReference>
<keyword evidence="13" id="KW-1185">Reference proteome</keyword>
<keyword evidence="3 8" id="KW-0812">Transmembrane</keyword>
<keyword evidence="5" id="KW-0256">Endoplasmic reticulum</keyword>
<dbReference type="FunCoup" id="F6QGX3">
    <property type="interactions" value="29"/>
</dbReference>
<dbReference type="PANTHER" id="PTHR22811">
    <property type="entry name" value="TRANSMEMBRANE EMP24 DOMAIN-CONTAINING PROTEIN"/>
    <property type="match status" value="1"/>
</dbReference>
<dbReference type="Bgee" id="ENSECAG00000024525">
    <property type="expression patterns" value="Expressed in inner cell mass and 23 other cell types or tissues"/>
</dbReference>
<gene>
    <name evidence="12" type="primary">TMED6</name>
</gene>
<organism evidence="12 13">
    <name type="scientific">Equus caballus</name>
    <name type="common">Horse</name>
    <dbReference type="NCBI Taxonomy" id="9796"/>
    <lineage>
        <taxon>Eukaryota</taxon>
        <taxon>Metazoa</taxon>
        <taxon>Chordata</taxon>
        <taxon>Craniata</taxon>
        <taxon>Vertebrata</taxon>
        <taxon>Euteleostomi</taxon>
        <taxon>Mammalia</taxon>
        <taxon>Eutheria</taxon>
        <taxon>Laurasiatheria</taxon>
        <taxon>Perissodactyla</taxon>
        <taxon>Equidae</taxon>
        <taxon>Equus</taxon>
    </lineage>
</organism>
<keyword evidence="7 10" id="KW-0472">Membrane</keyword>
<dbReference type="PaxDb" id="9796-ENSECAP00000022002"/>
<evidence type="ECO:0000313" key="12">
    <source>
        <dbReference type="Ensembl" id="ENSECAP00000022002.2"/>
    </source>
</evidence>
<dbReference type="InParanoid" id="F6QGX3"/>
<dbReference type="STRING" id="9796.ENSECAP00000022002"/>
<feature type="coiled-coil region" evidence="9">
    <location>
        <begin position="199"/>
        <end position="226"/>
    </location>
</feature>
<evidence type="ECO:0000256" key="5">
    <source>
        <dbReference type="ARBA" id="ARBA00022824"/>
    </source>
</evidence>
<evidence type="ECO:0000256" key="10">
    <source>
        <dbReference type="SAM" id="Phobius"/>
    </source>
</evidence>
<dbReference type="OrthoDB" id="10037706at2759"/>
<evidence type="ECO:0000256" key="6">
    <source>
        <dbReference type="ARBA" id="ARBA00022989"/>
    </source>
</evidence>
<accession>F6QGX3</accession>
<reference evidence="12 13" key="1">
    <citation type="journal article" date="2009" name="Science">
        <title>Genome sequence, comparative analysis, and population genetics of the domestic horse.</title>
        <authorList>
            <consortium name="Broad Institute Genome Sequencing Platform"/>
            <consortium name="Broad Institute Whole Genome Assembly Team"/>
            <person name="Wade C.M."/>
            <person name="Giulotto E."/>
            <person name="Sigurdsson S."/>
            <person name="Zoli M."/>
            <person name="Gnerre S."/>
            <person name="Imsland F."/>
            <person name="Lear T.L."/>
            <person name="Adelson D.L."/>
            <person name="Bailey E."/>
            <person name="Bellone R.R."/>
            <person name="Bloecker H."/>
            <person name="Distl O."/>
            <person name="Edgar R.C."/>
            <person name="Garber M."/>
            <person name="Leeb T."/>
            <person name="Mauceli E."/>
            <person name="MacLeod J.N."/>
            <person name="Penedo M.C.T."/>
            <person name="Raison J.M."/>
            <person name="Sharpe T."/>
            <person name="Vogel J."/>
            <person name="Andersson L."/>
            <person name="Antczak D.F."/>
            <person name="Biagi T."/>
            <person name="Binns M.M."/>
            <person name="Chowdhary B.P."/>
            <person name="Coleman S.J."/>
            <person name="Della Valle G."/>
            <person name="Fryc S."/>
            <person name="Guerin G."/>
            <person name="Hasegawa T."/>
            <person name="Hill E.W."/>
            <person name="Jurka J."/>
            <person name="Kiialainen A."/>
            <person name="Lindgren G."/>
            <person name="Liu J."/>
            <person name="Magnani E."/>
            <person name="Mickelson J.R."/>
            <person name="Murray J."/>
            <person name="Nergadze S.G."/>
            <person name="Onofrio R."/>
            <person name="Pedroni S."/>
            <person name="Piras M.F."/>
            <person name="Raudsepp T."/>
            <person name="Rocchi M."/>
            <person name="Roeed K.H."/>
            <person name="Ryder O.A."/>
            <person name="Searle S."/>
            <person name="Skow L."/>
            <person name="Swinburne J.E."/>
            <person name="Syvaenen A.C."/>
            <person name="Tozaki T."/>
            <person name="Valberg S.J."/>
            <person name="Vaudin M."/>
            <person name="White J.R."/>
            <person name="Zody M.C."/>
            <person name="Lander E.S."/>
            <person name="Lindblad-Toh K."/>
        </authorList>
    </citation>
    <scope>NUCLEOTIDE SEQUENCE [LARGE SCALE GENOMIC DNA]</scope>
    <source>
        <strain evidence="12 13">Thoroughbred</strain>
    </source>
</reference>
<feature type="domain" description="GOLD" evidence="11">
    <location>
        <begin position="107"/>
        <end position="192"/>
    </location>
</feature>
<dbReference type="HOGENOM" id="CLU_066963_5_1_1"/>
<dbReference type="GO" id="GO:0005789">
    <property type="term" value="C:endoplasmic reticulum membrane"/>
    <property type="evidence" value="ECO:0007669"/>
    <property type="project" value="UniProtKB-SubCell"/>
</dbReference>
<dbReference type="InterPro" id="IPR009038">
    <property type="entry name" value="GOLD_dom"/>
</dbReference>
<evidence type="ECO:0000256" key="1">
    <source>
        <dbReference type="ARBA" id="ARBA00004115"/>
    </source>
</evidence>
<dbReference type="GeneTree" id="ENSGT00390000010961"/>
<evidence type="ECO:0000256" key="9">
    <source>
        <dbReference type="SAM" id="Coils"/>
    </source>
</evidence>
<dbReference type="Pfam" id="PF01105">
    <property type="entry name" value="EMP24_GP25L"/>
    <property type="match status" value="1"/>
</dbReference>
<protein>
    <submittedName>
        <fullName evidence="12">Transmembrane p24 trafficking protein 6</fullName>
    </submittedName>
</protein>
<dbReference type="GO" id="GO:0005783">
    <property type="term" value="C:endoplasmic reticulum"/>
    <property type="evidence" value="ECO:0000318"/>
    <property type="project" value="GO_Central"/>
</dbReference>
<dbReference type="Ensembl" id="ENSECAT00000026383.3">
    <property type="protein sequence ID" value="ENSECAP00000022002.2"/>
    <property type="gene ID" value="ENSECAG00000024525.3"/>
</dbReference>
<dbReference type="GO" id="GO:0005793">
    <property type="term" value="C:endoplasmic reticulum-Golgi intermediate compartment"/>
    <property type="evidence" value="ECO:0000318"/>
    <property type="project" value="GO_Central"/>
</dbReference>
<evidence type="ECO:0000256" key="3">
    <source>
        <dbReference type="ARBA" id="ARBA00022692"/>
    </source>
</evidence>
<dbReference type="GO" id="GO:0005794">
    <property type="term" value="C:Golgi apparatus"/>
    <property type="evidence" value="ECO:0000318"/>
    <property type="project" value="GO_Central"/>
</dbReference>